<keyword evidence="3" id="KW-0862">Zinc</keyword>
<feature type="region of interest" description="Disordered" evidence="4">
    <location>
        <begin position="349"/>
        <end position="379"/>
    </location>
</feature>
<reference evidence="7" key="2">
    <citation type="submission" date="2020-11" db="EMBL/GenBank/DDBJ databases">
        <authorList>
            <person name="Cecchin M."/>
            <person name="Marcolungo L."/>
            <person name="Rossato M."/>
            <person name="Girolomoni L."/>
            <person name="Cosentino E."/>
            <person name="Cuine S."/>
            <person name="Li-Beisson Y."/>
            <person name="Delledonne M."/>
            <person name="Ballottari M."/>
        </authorList>
    </citation>
    <scope>NUCLEOTIDE SEQUENCE</scope>
    <source>
        <strain evidence="7">211/11P</strain>
        <tissue evidence="7">Whole cell</tissue>
    </source>
</reference>
<dbReference type="PANTHER" id="PTHR31251">
    <property type="entry name" value="SQUAMOSA PROMOTER-BINDING-LIKE PROTEIN 4"/>
    <property type="match status" value="1"/>
</dbReference>
<feature type="compositionally biased region" description="Low complexity" evidence="4">
    <location>
        <begin position="599"/>
        <end position="608"/>
    </location>
</feature>
<evidence type="ECO:0000256" key="5">
    <source>
        <dbReference type="SAM" id="Phobius"/>
    </source>
</evidence>
<feature type="region of interest" description="Disordered" evidence="4">
    <location>
        <begin position="1222"/>
        <end position="1275"/>
    </location>
</feature>
<keyword evidence="2" id="KW-0863">Zinc-finger</keyword>
<dbReference type="Proteomes" id="UP001055712">
    <property type="component" value="Unassembled WGS sequence"/>
</dbReference>
<dbReference type="InterPro" id="IPR044817">
    <property type="entry name" value="SBP-like"/>
</dbReference>
<evidence type="ECO:0000256" key="4">
    <source>
        <dbReference type="SAM" id="MobiDB-lite"/>
    </source>
</evidence>
<evidence type="ECO:0000256" key="2">
    <source>
        <dbReference type="ARBA" id="ARBA00022771"/>
    </source>
</evidence>
<feature type="transmembrane region" description="Helical" evidence="5">
    <location>
        <begin position="1348"/>
        <end position="1370"/>
    </location>
</feature>
<feature type="compositionally biased region" description="Basic and acidic residues" evidence="4">
    <location>
        <begin position="174"/>
        <end position="190"/>
    </location>
</feature>
<organism evidence="7 8">
    <name type="scientific">Chlorella vulgaris</name>
    <name type="common">Green alga</name>
    <dbReference type="NCBI Taxonomy" id="3077"/>
    <lineage>
        <taxon>Eukaryota</taxon>
        <taxon>Viridiplantae</taxon>
        <taxon>Chlorophyta</taxon>
        <taxon>core chlorophytes</taxon>
        <taxon>Trebouxiophyceae</taxon>
        <taxon>Chlorellales</taxon>
        <taxon>Chlorellaceae</taxon>
        <taxon>Chlorella clade</taxon>
        <taxon>Chlorella</taxon>
    </lineage>
</organism>
<sequence>MNEALGLLTAAAEQAGLPQEPEQPAAGEQAAVARMPALPLPQDQHQEPFDAGEGNGTHSSPSGGWDPRHGVTEFPDGLPGDNVGSGPKYKRGRGRSFFKEQPKKGAVCQVPGCDRSLHKLRDYYKRYKICPHHLELPCLVVEGQTIRFCQQCGRFQLLTDFEGDRRSCRRKLDKHNERRRKAELEQKSRMLDSPGEDSPGKRGVKAPRPSPWRGGTVGAPGMFGFEEQVPFLVMGGGGHDGDMANRLKQLSADPMMMQQGLPASLLQTLSQPIQPGGMDWLGLAGQASYQQQQQQQPQHAAIPQHLMSLLPADVQQMVQLQGAGVLDAALVAQLQQAASQQAGPLVQHMPARPARPFGFGLFGGSQPAQQQQQQQQLLPVPAASPAYSAPLPVAAPSLPGPSQLQQLQQVSVPHPQVLSQHQHTQHPQHRSNMPQPQQGFPLPQDLALAGVTDATANAFWQQVQRQQQQQHGAAALPVHQGQVPLLRSNPMQGMEGPGRPGAAADLSKADLLVALASTVGVSRSELSRALQDGGLASLAAPHMSQQQQQQQQSSDTDPMHASPPGPHSLGAPAADSAHQPNSSGGGACGGVNSCPPSHQQQQQQQQQQPGSAFTHMQQLQHPSPSAGRPSSAAPAVPGPSAGGMMDLDRVQSAVETGGLHSGFSSDAKLLLQLVEAVEQAQSQAGVGSERMHSLALKLFNCTPDRLPKNILEQLEEWMVQNKTLLDGAARPGCVQLSLSAMLNDGELRRLTASFADLVEQLARCALSDLRTGVLAQSGRQAVVVDASGRRVMQLDLASSGEAVPEISSVRPLAVTPSYQGPILVTGRHVGGEGDTVYCRNGGEYPTTEVLGHGMLLTAPAGQHGAASWALLRIPALKEGCHRIEAQRGMLVGPPHSLLVLDDEEAVAELRQLELPTCSVRDVPELLHRLGVVLRFGGSTDAAGHSGEALRRRVESAAQELAATCILRRWPAVLRLVLPQTCLQCTPGAALASVERHLCGIPVLHAAALMGGAAVVRMLGAWAAYAGCPLSLGARWGGGLTALHVATLLRQPEEVALALTDLSPATAPEDWAAAFAAHGEETPLGLACRLNKRGLLAVLAGHGVPAAGALLAALELEELEEGPAGDAPAPPLPCGVEGTFRERERQRRQWNKVYGSLYAEQASVRNAVVLSKKARAAGMGYRASKGGAEWVAPLLPYRQYGSDPTGVLRSGDTSPSSVLLPIGRFHPEPASGQADQGRRQRAGSGWSSATDGEAEAGEPAAAVQGQADELPTRGPQAEPAAAACVVNAAAAWDGSDSELLGKYLKARVCGPEVYGAGIVGSAPELRLRRARLFLSPKAWRYGKAGIPTAHLLMLLLLFIGSLSLALCPSPLRRTMHAWLLATVARAPLTFQPVLLLCPPVHNFYRSCSKSVLVSLHAVMFGLQYAAAHAHGTGWLFGNALLASHSAGLWLLAAVVALQLCAALHRPTLFIAYCANLLLLPVTCQCLGSCISPLRALYLALSGRQLAFALAAASLLGWAFQTVRALQAPVRSRCVCS</sequence>
<feature type="compositionally biased region" description="Low complexity" evidence="4">
    <location>
        <begin position="365"/>
        <end position="379"/>
    </location>
</feature>
<dbReference type="InterPro" id="IPR004333">
    <property type="entry name" value="SBP_dom"/>
</dbReference>
<feature type="region of interest" description="Disordered" evidence="4">
    <location>
        <begin position="168"/>
        <end position="217"/>
    </location>
</feature>
<feature type="domain" description="SBP-type" evidence="6">
    <location>
        <begin position="105"/>
        <end position="182"/>
    </location>
</feature>
<feature type="compositionally biased region" description="Low complexity" evidence="4">
    <location>
        <begin position="1256"/>
        <end position="1266"/>
    </location>
</feature>
<dbReference type="GO" id="GO:0005634">
    <property type="term" value="C:nucleus"/>
    <property type="evidence" value="ECO:0007669"/>
    <property type="project" value="InterPro"/>
</dbReference>
<feature type="transmembrane region" description="Helical" evidence="5">
    <location>
        <begin position="1432"/>
        <end position="1456"/>
    </location>
</feature>
<dbReference type="PROSITE" id="PS51141">
    <property type="entry name" value="ZF_SBP"/>
    <property type="match status" value="1"/>
</dbReference>
<feature type="transmembrane region" description="Helical" evidence="5">
    <location>
        <begin position="1468"/>
        <end position="1492"/>
    </location>
</feature>
<dbReference type="GO" id="GO:0003677">
    <property type="term" value="F:DNA binding"/>
    <property type="evidence" value="ECO:0007669"/>
    <property type="project" value="InterPro"/>
</dbReference>
<dbReference type="OrthoDB" id="514967at2759"/>
<feature type="transmembrane region" description="Helical" evidence="5">
    <location>
        <begin position="1504"/>
        <end position="1521"/>
    </location>
</feature>
<dbReference type="EMBL" id="SIDB01000001">
    <property type="protein sequence ID" value="KAI3437722.1"/>
    <property type="molecule type" value="Genomic_DNA"/>
</dbReference>
<feature type="compositionally biased region" description="Polar residues" evidence="4">
    <location>
        <begin position="609"/>
        <end position="621"/>
    </location>
</feature>
<keyword evidence="5" id="KW-0812">Transmembrane</keyword>
<evidence type="ECO:0000313" key="8">
    <source>
        <dbReference type="Proteomes" id="UP001055712"/>
    </source>
</evidence>
<feature type="region of interest" description="Disordered" evidence="4">
    <location>
        <begin position="1"/>
        <end position="96"/>
    </location>
</feature>
<keyword evidence="5" id="KW-1133">Transmembrane helix</keyword>
<accession>A0A9D4Z1L0</accession>
<feature type="compositionally biased region" description="Low complexity" evidence="4">
    <location>
        <begin position="391"/>
        <end position="420"/>
    </location>
</feature>
<proteinExistence type="predicted"/>
<gene>
    <name evidence="7" type="ORF">D9Q98_000170</name>
</gene>
<dbReference type="InterPro" id="IPR036893">
    <property type="entry name" value="SBP_sf"/>
</dbReference>
<evidence type="ECO:0000256" key="1">
    <source>
        <dbReference type="ARBA" id="ARBA00022723"/>
    </source>
</evidence>
<name>A0A9D4Z1L0_CHLVU</name>
<keyword evidence="5" id="KW-0472">Membrane</keyword>
<dbReference type="SUPFAM" id="SSF103612">
    <property type="entry name" value="SBT domain"/>
    <property type="match status" value="1"/>
</dbReference>
<evidence type="ECO:0000256" key="3">
    <source>
        <dbReference type="ARBA" id="ARBA00022833"/>
    </source>
</evidence>
<feature type="compositionally biased region" description="Low complexity" evidence="4">
    <location>
        <begin position="622"/>
        <end position="643"/>
    </location>
</feature>
<keyword evidence="1" id="KW-0479">Metal-binding</keyword>
<dbReference type="GO" id="GO:0008270">
    <property type="term" value="F:zinc ion binding"/>
    <property type="evidence" value="ECO:0007669"/>
    <property type="project" value="UniProtKB-KW"/>
</dbReference>
<feature type="region of interest" description="Disordered" evidence="4">
    <location>
        <begin position="540"/>
        <end position="645"/>
    </location>
</feature>
<dbReference type="Gene3D" id="4.10.1100.10">
    <property type="entry name" value="Transcription factor, SBP-box domain"/>
    <property type="match status" value="1"/>
</dbReference>
<evidence type="ECO:0000259" key="6">
    <source>
        <dbReference type="PROSITE" id="PS51141"/>
    </source>
</evidence>
<dbReference type="PANTHER" id="PTHR31251:SF169">
    <property type="entry name" value="SQUAMOSA PROMOTER-BINDING-LIKE PROTEIN 8"/>
    <property type="match status" value="1"/>
</dbReference>
<feature type="transmembrane region" description="Helical" evidence="5">
    <location>
        <begin position="1409"/>
        <end position="1426"/>
    </location>
</feature>
<feature type="compositionally biased region" description="Low complexity" evidence="4">
    <location>
        <begin position="18"/>
        <end position="33"/>
    </location>
</feature>
<reference evidence="7" key="1">
    <citation type="journal article" date="2019" name="Plant J.">
        <title>Chlorella vulgaris genome assembly and annotation reveals the molecular basis for metabolic acclimation to high light conditions.</title>
        <authorList>
            <person name="Cecchin M."/>
            <person name="Marcolungo L."/>
            <person name="Rossato M."/>
            <person name="Girolomoni L."/>
            <person name="Cosentino E."/>
            <person name="Cuine S."/>
            <person name="Li-Beisson Y."/>
            <person name="Delledonne M."/>
            <person name="Ballottari M."/>
        </authorList>
    </citation>
    <scope>NUCLEOTIDE SEQUENCE</scope>
    <source>
        <strain evidence="7">211/11P</strain>
    </source>
</reference>
<feature type="compositionally biased region" description="Low complexity" evidence="4">
    <location>
        <begin position="544"/>
        <end position="554"/>
    </location>
</feature>
<evidence type="ECO:0000313" key="7">
    <source>
        <dbReference type="EMBL" id="KAI3437722.1"/>
    </source>
</evidence>
<protein>
    <recommendedName>
        <fullName evidence="6">SBP-type domain-containing protein</fullName>
    </recommendedName>
</protein>
<dbReference type="Pfam" id="PF03110">
    <property type="entry name" value="SBP"/>
    <property type="match status" value="1"/>
</dbReference>
<keyword evidence="8" id="KW-1185">Reference proteome</keyword>
<comment type="caution">
    <text evidence="7">The sequence shown here is derived from an EMBL/GenBank/DDBJ whole genome shotgun (WGS) entry which is preliminary data.</text>
</comment>
<feature type="region of interest" description="Disordered" evidence="4">
    <location>
        <begin position="391"/>
        <end position="443"/>
    </location>
</feature>